<dbReference type="SUPFAM" id="SSF50998">
    <property type="entry name" value="Quinoprotein alcohol dehydrogenase-like"/>
    <property type="match status" value="1"/>
</dbReference>
<dbReference type="SMART" id="SM00564">
    <property type="entry name" value="PQQ"/>
    <property type="match status" value="7"/>
</dbReference>
<keyword evidence="1" id="KW-0732">Signal</keyword>
<dbReference type="AlphaFoldDB" id="A0A1J5PWW6"/>
<dbReference type="PANTHER" id="PTHR34512">
    <property type="entry name" value="CELL SURFACE PROTEIN"/>
    <property type="match status" value="1"/>
</dbReference>
<name>A0A1J5PWW6_9ZZZZ</name>
<reference evidence="5" key="1">
    <citation type="submission" date="2016-10" db="EMBL/GenBank/DDBJ databases">
        <title>Sequence of Gallionella enrichment culture.</title>
        <authorList>
            <person name="Poehlein A."/>
            <person name="Muehling M."/>
            <person name="Daniel R."/>
        </authorList>
    </citation>
    <scope>NUCLEOTIDE SEQUENCE</scope>
</reference>
<evidence type="ECO:0000256" key="2">
    <source>
        <dbReference type="ARBA" id="ARBA00023136"/>
    </source>
</evidence>
<keyword evidence="3" id="KW-0998">Cell outer membrane</keyword>
<dbReference type="NCBIfam" id="TIGR03300">
    <property type="entry name" value="assembly_YfgL"/>
    <property type="match status" value="1"/>
</dbReference>
<dbReference type="EMBL" id="MLJW01001999">
    <property type="protein sequence ID" value="OIQ75977.1"/>
    <property type="molecule type" value="Genomic_DNA"/>
</dbReference>
<dbReference type="InterPro" id="IPR018391">
    <property type="entry name" value="PQQ_b-propeller_rpt"/>
</dbReference>
<dbReference type="PANTHER" id="PTHR34512:SF30">
    <property type="entry name" value="OUTER MEMBRANE PROTEIN ASSEMBLY FACTOR BAMB"/>
    <property type="match status" value="1"/>
</dbReference>
<accession>A0A1J5PWW6</accession>
<evidence type="ECO:0000256" key="3">
    <source>
        <dbReference type="ARBA" id="ARBA00023237"/>
    </source>
</evidence>
<organism evidence="5">
    <name type="scientific">mine drainage metagenome</name>
    <dbReference type="NCBI Taxonomy" id="410659"/>
    <lineage>
        <taxon>unclassified sequences</taxon>
        <taxon>metagenomes</taxon>
        <taxon>ecological metagenomes</taxon>
    </lineage>
</organism>
<dbReference type="InterPro" id="IPR011047">
    <property type="entry name" value="Quinoprotein_ADH-like_sf"/>
</dbReference>
<gene>
    <name evidence="5" type="primary">bamB_10</name>
    <name evidence="5" type="ORF">GALL_423480</name>
</gene>
<dbReference type="Pfam" id="PF13360">
    <property type="entry name" value="PQQ_2"/>
    <property type="match status" value="1"/>
</dbReference>
<dbReference type="InterPro" id="IPR017687">
    <property type="entry name" value="BamB"/>
</dbReference>
<keyword evidence="2" id="KW-0472">Membrane</keyword>
<dbReference type="PROSITE" id="PS51257">
    <property type="entry name" value="PROKAR_LIPOPROTEIN"/>
    <property type="match status" value="1"/>
</dbReference>
<evidence type="ECO:0000313" key="5">
    <source>
        <dbReference type="EMBL" id="OIQ75977.1"/>
    </source>
</evidence>
<evidence type="ECO:0000259" key="4">
    <source>
        <dbReference type="Pfam" id="PF13360"/>
    </source>
</evidence>
<evidence type="ECO:0000256" key="1">
    <source>
        <dbReference type="ARBA" id="ARBA00022729"/>
    </source>
</evidence>
<dbReference type="InterPro" id="IPR002372">
    <property type="entry name" value="PQQ_rpt_dom"/>
</dbReference>
<feature type="domain" description="Pyrrolo-quinoline quinone repeat" evidence="4">
    <location>
        <begin position="81"/>
        <end position="311"/>
    </location>
</feature>
<sequence>MYRLAVLLAILVAGCSSVTDLKTDISERIFGPEPAFPPAALVDFKQSASAKVLWHASVGRANAYDFTPAGDKSATFAASADGEIVRLDAATGRQVWRVSAGESLSGGVGVGENLVLVGTPKGMVRAFDENGKALWSSRLSSEVLSAPMAAGGVVVVRSGDSRIYGLDALDGKRKWVYERAMPSLVLRSSAGVALDGGVAYAGFAGGKLVAIKADDGKVLWEAAVAQPKGSTEIERIADITSVPVVDGSVVYAVAYQGRAAAVDRASGRVMWTRDISSYTGMSTEGSHIYLSHSGGAIYALDFRSGKSYWRQGSLLHRQLSAPLPVGPYLAVGDLEGYVHFLSRDDGSFVARVKTEDSPIMSQLLDLGNSTVLAQTRGGGLYAISIK</sequence>
<proteinExistence type="inferred from homology"/>
<dbReference type="InterPro" id="IPR015943">
    <property type="entry name" value="WD40/YVTN_repeat-like_dom_sf"/>
</dbReference>
<comment type="caution">
    <text evidence="5">The sequence shown here is derived from an EMBL/GenBank/DDBJ whole genome shotgun (WGS) entry which is preliminary data.</text>
</comment>
<dbReference type="Gene3D" id="2.130.10.10">
    <property type="entry name" value="YVTN repeat-like/Quinoprotein amine dehydrogenase"/>
    <property type="match status" value="1"/>
</dbReference>
<dbReference type="HAMAP" id="MF_00923">
    <property type="entry name" value="OM_assembly_BamB"/>
    <property type="match status" value="1"/>
</dbReference>
<protein>
    <submittedName>
        <fullName evidence="5">Outer membrane protein assembly factor BamB</fullName>
    </submittedName>
</protein>